<evidence type="ECO:0000313" key="12">
    <source>
        <dbReference type="EMBL" id="MTT74711.1"/>
    </source>
</evidence>
<protein>
    <recommendedName>
        <fullName evidence="2">histidine kinase</fullName>
        <ecNumber evidence="2">2.7.13.3</ecNumber>
    </recommendedName>
</protein>
<dbReference type="PANTHER" id="PTHR43047:SF72">
    <property type="entry name" value="OSMOSENSING HISTIDINE PROTEIN KINASE SLN1"/>
    <property type="match status" value="1"/>
</dbReference>
<accession>A0A7X2XDG7</accession>
<dbReference type="Pfam" id="PF00072">
    <property type="entry name" value="Response_reg"/>
    <property type="match status" value="1"/>
</dbReference>
<feature type="domain" description="Histidine kinase" evidence="8">
    <location>
        <begin position="572"/>
        <end position="794"/>
    </location>
</feature>
<dbReference type="InterPro" id="IPR003594">
    <property type="entry name" value="HATPase_dom"/>
</dbReference>
<dbReference type="RefSeq" id="WP_149877419.1">
    <property type="nucleotide sequence ID" value="NZ_DAWAOF010000004.1"/>
</dbReference>
<sequence length="945" mass="108241">MDSSGLKEDIFYSSSWMQEILEISNIGLWLLEINKNNTDVRLYADDKMLELLGLQKSLSLEDNYKHFAQGVLAEDLEIVQKYIEQMLTTKRLVEVQYRWKHPWWGTIFIRCSGKLYKEDDNAYYIRGYHQNASDVEVLRQANIEKSRQLIEVVRKRDYYDELFQSVLCGIVQYRPQADGSIVFQNANMEAIRIFGYEKEEFWKRKSWRIEDLAAPEDCDRVYQSMNAILLGKGKQSFEYRALRADGTYCWIIGSGEYIKNIDGERVIQSVFLDIDNRKQMELLNQELLEQDKGTQELLRQVLEGTKIFHFYYYPQKRLEVMPVRTSKYFNCSMEYRNIPESFVEDFVSGESKADCYAMYEAIHNGAKTASSTFCDKNKQCWVRVTMTVMSWDDQQQPTFVIGIIEDISEQKGMELEKIELQSIYNFTIEHDYDAVCICDLNSGDYVMRFAGYCAHYGLPLRGSINEQLPVFIKEFVCEEDCEHLKSWSIDSLLKCLEQEEAVMLYFRSSAKDGYRYKEVKLSYFGKLKERLLLTMRDIHERTMQEEANKQIISDAYQLALQANQAKSEFFSKMSHDIRTPMNAIMGLAALAAHCDDKDHVDDYLKKIVTSGKHMLELLNEVLDMSKIESGKTELNSEAFLLKEKVEEALDIIKPAVEEKRHQLIVETEALKNITVLGDALRLQQILLNLLSNAVKYTPDEGVVKLTVTVKPLPHDLAVFDFIVEDNGIGMEQSFIERIFEPFIRAEDSRVSKIQGTGLGMTISLNLAKLMNGSIDVESCVGKGSKITASVCLKVQRQNGVAVEYEQPAGDNENAADIDYSGKRVLVVEDNAINLEIALEFLKLLGLTCESAGDGAEALEKFLAAPEGYYDLIFMDIQMPTMNGYEAARAIRAASRSDAVRIPIIAITANAFSEDVKMALAAGMNAHIAKPFELRLLKKIIRQWLK</sequence>
<dbReference type="Proteomes" id="UP000484547">
    <property type="component" value="Unassembled WGS sequence"/>
</dbReference>
<organism evidence="12 15">
    <name type="scientific">Phascolarctobacterium faecium</name>
    <dbReference type="NCBI Taxonomy" id="33025"/>
    <lineage>
        <taxon>Bacteria</taxon>
        <taxon>Bacillati</taxon>
        <taxon>Bacillota</taxon>
        <taxon>Negativicutes</taxon>
        <taxon>Acidaminococcales</taxon>
        <taxon>Acidaminococcaceae</taxon>
        <taxon>Phascolarctobacterium</taxon>
    </lineage>
</organism>
<dbReference type="PROSITE" id="PS50110">
    <property type="entry name" value="RESPONSE_REGULATORY"/>
    <property type="match status" value="1"/>
</dbReference>
<dbReference type="Gene3D" id="3.30.565.10">
    <property type="entry name" value="Histidine kinase-like ATPase, C-terminal domain"/>
    <property type="match status" value="1"/>
</dbReference>
<dbReference type="InterPro" id="IPR013655">
    <property type="entry name" value="PAS_fold_3"/>
</dbReference>
<evidence type="ECO:0000313" key="14">
    <source>
        <dbReference type="Proteomes" id="UP000443070"/>
    </source>
</evidence>
<dbReference type="Gene3D" id="3.30.450.20">
    <property type="entry name" value="PAS domain"/>
    <property type="match status" value="3"/>
</dbReference>
<reference evidence="14 15" key="1">
    <citation type="journal article" date="2019" name="Nat. Med.">
        <title>A library of human gut bacterial isolates paired with longitudinal multiomics data enables mechanistic microbiome research.</title>
        <authorList>
            <person name="Poyet M."/>
            <person name="Groussin M."/>
            <person name="Gibbons S.M."/>
            <person name="Avila-Pacheco J."/>
            <person name="Jiang X."/>
            <person name="Kearney S.M."/>
            <person name="Perrotta A.R."/>
            <person name="Berdy B."/>
            <person name="Zhao S."/>
            <person name="Lieberman T.D."/>
            <person name="Swanson P.K."/>
            <person name="Smith M."/>
            <person name="Roesemann S."/>
            <person name="Alexander J.E."/>
            <person name="Rich S.A."/>
            <person name="Livny J."/>
            <person name="Vlamakis H."/>
            <person name="Clish C."/>
            <person name="Bullock K."/>
            <person name="Deik A."/>
            <person name="Scott J."/>
            <person name="Pierce K.A."/>
            <person name="Xavier R.J."/>
            <person name="Alm E.J."/>
        </authorList>
    </citation>
    <scope>NUCLEOTIDE SEQUENCE [LARGE SCALE GENOMIC DNA]</scope>
    <source>
        <strain evidence="12 15">BIOML-A13</strain>
        <strain evidence="13 14">BIOML-A3</strain>
    </source>
</reference>
<evidence type="ECO:0000256" key="2">
    <source>
        <dbReference type="ARBA" id="ARBA00012438"/>
    </source>
</evidence>
<dbReference type="Gene3D" id="1.10.287.130">
    <property type="match status" value="1"/>
</dbReference>
<feature type="domain" description="PAS" evidence="10">
    <location>
        <begin position="187"/>
        <end position="232"/>
    </location>
</feature>
<dbReference type="PROSITE" id="PS50109">
    <property type="entry name" value="HIS_KIN"/>
    <property type="match status" value="1"/>
</dbReference>
<evidence type="ECO:0000256" key="1">
    <source>
        <dbReference type="ARBA" id="ARBA00000085"/>
    </source>
</evidence>
<evidence type="ECO:0000313" key="15">
    <source>
        <dbReference type="Proteomes" id="UP000484547"/>
    </source>
</evidence>
<dbReference type="PRINTS" id="PR00344">
    <property type="entry name" value="BCTRLSENSOR"/>
</dbReference>
<dbReference type="EMBL" id="WNBM01000001">
    <property type="protein sequence ID" value="MTT74711.1"/>
    <property type="molecule type" value="Genomic_DNA"/>
</dbReference>
<evidence type="ECO:0000259" key="10">
    <source>
        <dbReference type="PROSITE" id="PS50112"/>
    </source>
</evidence>
<dbReference type="NCBIfam" id="TIGR00229">
    <property type="entry name" value="sensory_box"/>
    <property type="match status" value="1"/>
</dbReference>
<dbReference type="AlphaFoldDB" id="A0A7X2XDG7"/>
<feature type="domain" description="PAC" evidence="11">
    <location>
        <begin position="235"/>
        <end position="286"/>
    </location>
</feature>
<dbReference type="Pfam" id="PF08447">
    <property type="entry name" value="PAS_3"/>
    <property type="match status" value="2"/>
</dbReference>
<dbReference type="PROSITE" id="PS50113">
    <property type="entry name" value="PAC"/>
    <property type="match status" value="1"/>
</dbReference>
<dbReference type="InterPro" id="IPR036890">
    <property type="entry name" value="HATPase_C_sf"/>
</dbReference>
<dbReference type="OrthoDB" id="9814390at2"/>
<proteinExistence type="predicted"/>
<dbReference type="SMART" id="SM00086">
    <property type="entry name" value="PAC"/>
    <property type="match status" value="2"/>
</dbReference>
<keyword evidence="3 7" id="KW-0597">Phosphoprotein</keyword>
<evidence type="ECO:0000256" key="4">
    <source>
        <dbReference type="ARBA" id="ARBA00022679"/>
    </source>
</evidence>
<evidence type="ECO:0000313" key="13">
    <source>
        <dbReference type="EMBL" id="MTU02842.1"/>
    </source>
</evidence>
<dbReference type="GO" id="GO:0009927">
    <property type="term" value="F:histidine phosphotransfer kinase activity"/>
    <property type="evidence" value="ECO:0007669"/>
    <property type="project" value="TreeGrafter"/>
</dbReference>
<dbReference type="GO" id="GO:0005886">
    <property type="term" value="C:plasma membrane"/>
    <property type="evidence" value="ECO:0007669"/>
    <property type="project" value="TreeGrafter"/>
</dbReference>
<dbReference type="SUPFAM" id="SSF47384">
    <property type="entry name" value="Homodimeric domain of signal transducing histidine kinase"/>
    <property type="match status" value="1"/>
</dbReference>
<dbReference type="Pfam" id="PF00512">
    <property type="entry name" value="HisKA"/>
    <property type="match status" value="1"/>
</dbReference>
<dbReference type="SUPFAM" id="SSF52172">
    <property type="entry name" value="CheY-like"/>
    <property type="match status" value="1"/>
</dbReference>
<gene>
    <name evidence="12" type="ORF">GMD11_00310</name>
    <name evidence="13" type="ORF">GMD18_00305</name>
</gene>
<evidence type="ECO:0000259" key="8">
    <source>
        <dbReference type="PROSITE" id="PS50109"/>
    </source>
</evidence>
<dbReference type="CDD" id="cd00130">
    <property type="entry name" value="PAS"/>
    <property type="match status" value="1"/>
</dbReference>
<keyword evidence="4" id="KW-0808">Transferase</keyword>
<dbReference type="SMART" id="SM00387">
    <property type="entry name" value="HATPase_c"/>
    <property type="match status" value="1"/>
</dbReference>
<dbReference type="SMART" id="SM00388">
    <property type="entry name" value="HisKA"/>
    <property type="match status" value="1"/>
</dbReference>
<evidence type="ECO:0000256" key="7">
    <source>
        <dbReference type="PROSITE-ProRule" id="PRU00169"/>
    </source>
</evidence>
<dbReference type="InterPro" id="IPR003661">
    <property type="entry name" value="HisK_dim/P_dom"/>
</dbReference>
<dbReference type="InterPro" id="IPR011006">
    <property type="entry name" value="CheY-like_superfamily"/>
</dbReference>
<dbReference type="InterPro" id="IPR005467">
    <property type="entry name" value="His_kinase_dom"/>
</dbReference>
<dbReference type="GO" id="GO:0000155">
    <property type="term" value="F:phosphorelay sensor kinase activity"/>
    <property type="evidence" value="ECO:0007669"/>
    <property type="project" value="InterPro"/>
</dbReference>
<dbReference type="SUPFAM" id="SSF55785">
    <property type="entry name" value="PYP-like sensor domain (PAS domain)"/>
    <property type="match status" value="3"/>
</dbReference>
<dbReference type="CDD" id="cd17546">
    <property type="entry name" value="REC_hyHK_CKI1_RcsC-like"/>
    <property type="match status" value="1"/>
</dbReference>
<keyword evidence="5" id="KW-0418">Kinase</keyword>
<comment type="catalytic activity">
    <reaction evidence="1">
        <text>ATP + protein L-histidine = ADP + protein N-phospho-L-histidine.</text>
        <dbReference type="EC" id="2.7.13.3"/>
    </reaction>
</comment>
<dbReference type="InterPro" id="IPR035965">
    <property type="entry name" value="PAS-like_dom_sf"/>
</dbReference>
<feature type="modified residue" description="4-aspartylphosphate" evidence="7">
    <location>
        <position position="875"/>
    </location>
</feature>
<feature type="domain" description="Response regulatory" evidence="9">
    <location>
        <begin position="823"/>
        <end position="944"/>
    </location>
</feature>
<dbReference type="Pfam" id="PF13426">
    <property type="entry name" value="PAS_9"/>
    <property type="match status" value="1"/>
</dbReference>
<dbReference type="EC" id="2.7.13.3" evidence="2"/>
<evidence type="ECO:0000256" key="3">
    <source>
        <dbReference type="ARBA" id="ARBA00022553"/>
    </source>
</evidence>
<keyword evidence="6" id="KW-0902">Two-component regulatory system</keyword>
<evidence type="ECO:0000259" key="9">
    <source>
        <dbReference type="PROSITE" id="PS50110"/>
    </source>
</evidence>
<dbReference type="Gene3D" id="3.40.50.2300">
    <property type="match status" value="1"/>
</dbReference>
<dbReference type="InterPro" id="IPR036097">
    <property type="entry name" value="HisK_dim/P_sf"/>
</dbReference>
<dbReference type="SMART" id="SM00448">
    <property type="entry name" value="REC"/>
    <property type="match status" value="1"/>
</dbReference>
<name>A0A7X2XDG7_9FIRM</name>
<keyword evidence="14" id="KW-1185">Reference proteome</keyword>
<dbReference type="InterPro" id="IPR000700">
    <property type="entry name" value="PAS-assoc_C"/>
</dbReference>
<evidence type="ECO:0000259" key="11">
    <source>
        <dbReference type="PROSITE" id="PS50113"/>
    </source>
</evidence>
<dbReference type="CDD" id="cd00082">
    <property type="entry name" value="HisKA"/>
    <property type="match status" value="1"/>
</dbReference>
<dbReference type="InterPro" id="IPR004358">
    <property type="entry name" value="Sig_transdc_His_kin-like_C"/>
</dbReference>
<dbReference type="PROSITE" id="PS50112">
    <property type="entry name" value="PAS"/>
    <property type="match status" value="1"/>
</dbReference>
<evidence type="ECO:0000256" key="5">
    <source>
        <dbReference type="ARBA" id="ARBA00022777"/>
    </source>
</evidence>
<dbReference type="Proteomes" id="UP000443070">
    <property type="component" value="Unassembled WGS sequence"/>
</dbReference>
<dbReference type="InterPro" id="IPR000014">
    <property type="entry name" value="PAS"/>
</dbReference>
<dbReference type="InterPro" id="IPR001610">
    <property type="entry name" value="PAC"/>
</dbReference>
<dbReference type="EMBL" id="WNBW01000001">
    <property type="protein sequence ID" value="MTU02842.1"/>
    <property type="molecule type" value="Genomic_DNA"/>
</dbReference>
<evidence type="ECO:0000256" key="6">
    <source>
        <dbReference type="ARBA" id="ARBA00023012"/>
    </source>
</evidence>
<comment type="caution">
    <text evidence="12">The sequence shown here is derived from an EMBL/GenBank/DDBJ whole genome shotgun (WGS) entry which is preliminary data.</text>
</comment>
<dbReference type="PANTHER" id="PTHR43047">
    <property type="entry name" value="TWO-COMPONENT HISTIDINE PROTEIN KINASE"/>
    <property type="match status" value="1"/>
</dbReference>
<dbReference type="InterPro" id="IPR001789">
    <property type="entry name" value="Sig_transdc_resp-reg_receiver"/>
</dbReference>
<dbReference type="SUPFAM" id="SSF55874">
    <property type="entry name" value="ATPase domain of HSP90 chaperone/DNA topoisomerase II/histidine kinase"/>
    <property type="match status" value="1"/>
</dbReference>
<dbReference type="Pfam" id="PF02518">
    <property type="entry name" value="HATPase_c"/>
    <property type="match status" value="1"/>
</dbReference>